<dbReference type="EMBL" id="JAHLFV010000243">
    <property type="protein sequence ID" value="MBU3851012.1"/>
    <property type="molecule type" value="Genomic_DNA"/>
</dbReference>
<organism evidence="1 2">
    <name type="scientific">Candidatus Treponema excrementipullorum</name>
    <dbReference type="NCBI Taxonomy" id="2838768"/>
    <lineage>
        <taxon>Bacteria</taxon>
        <taxon>Pseudomonadati</taxon>
        <taxon>Spirochaetota</taxon>
        <taxon>Spirochaetia</taxon>
        <taxon>Spirochaetales</taxon>
        <taxon>Treponemataceae</taxon>
        <taxon>Treponema</taxon>
    </lineage>
</organism>
<proteinExistence type="predicted"/>
<evidence type="ECO:0000313" key="2">
    <source>
        <dbReference type="Proteomes" id="UP000823914"/>
    </source>
</evidence>
<comment type="caution">
    <text evidence="1">The sequence shown here is derived from an EMBL/GenBank/DDBJ whole genome shotgun (WGS) entry which is preliminary data.</text>
</comment>
<reference evidence="1" key="1">
    <citation type="journal article" date="2021" name="PeerJ">
        <title>Extensive microbial diversity within the chicken gut microbiome revealed by metagenomics and culture.</title>
        <authorList>
            <person name="Gilroy R."/>
            <person name="Ravi A."/>
            <person name="Getino M."/>
            <person name="Pursley I."/>
            <person name="Horton D.L."/>
            <person name="Alikhan N.F."/>
            <person name="Baker D."/>
            <person name="Gharbi K."/>
            <person name="Hall N."/>
            <person name="Watson M."/>
            <person name="Adriaenssens E.M."/>
            <person name="Foster-Nyarko E."/>
            <person name="Jarju S."/>
            <person name="Secka A."/>
            <person name="Antonio M."/>
            <person name="Oren A."/>
            <person name="Chaudhuri R.R."/>
            <person name="La Ragione R."/>
            <person name="Hildebrand F."/>
            <person name="Pallen M.J."/>
        </authorList>
    </citation>
    <scope>NUCLEOTIDE SEQUENCE</scope>
    <source>
        <strain evidence="1">Gambia15-2214</strain>
    </source>
</reference>
<protein>
    <recommendedName>
        <fullName evidence="3">Lipoprotein</fullName>
    </recommendedName>
</protein>
<dbReference type="PROSITE" id="PS51257">
    <property type="entry name" value="PROKAR_LIPOPROTEIN"/>
    <property type="match status" value="1"/>
</dbReference>
<dbReference type="Proteomes" id="UP000823914">
    <property type="component" value="Unassembled WGS sequence"/>
</dbReference>
<evidence type="ECO:0008006" key="3">
    <source>
        <dbReference type="Google" id="ProtNLM"/>
    </source>
</evidence>
<accession>A0A9E2NZU9</accession>
<evidence type="ECO:0000313" key="1">
    <source>
        <dbReference type="EMBL" id="MBU3851012.1"/>
    </source>
</evidence>
<reference evidence="1" key="2">
    <citation type="submission" date="2021-04" db="EMBL/GenBank/DDBJ databases">
        <authorList>
            <person name="Gilroy R."/>
        </authorList>
    </citation>
    <scope>NUCLEOTIDE SEQUENCE</scope>
    <source>
        <strain evidence="1">Gambia15-2214</strain>
    </source>
</reference>
<sequence length="752" mass="80425">MKKNSVYGFMLVAFCLVLVSCGNLFSKVHIKAKPSIYAPLGKEEFKMSTYISVEKIQELLGGKKEEGTDSSEGGTDFPFKIYDYDGDKDGALAFRLYYPLMDFDLDFGNYLEGMDLSSFKTAIPKIDFTVPTLDGLSVENQTLVIPGTEGFSGTLDEQKALLLNETLKNTDPQNIDNKTIPITGSGLKSVKFASANNTITMTLKPTLEGMTCTPSINIALPDGVSIPFAQSKNGDPDTYVADFGGQTITPGDLTIGGAVTLGGSVEAGEPVPPEGIGVKIAFDIGFDGGFESATVAVPEGANFNHSVDFKFPEEAKKMVENVVFEEDNLGIIMSVVSTLPTDNNITISMDAFGGAIKGEQTIEPNSPGDDKPKNIEFKNSSRYTLDPSKAPFSATIKVTPPGYDSASNTMTIKNVAPGASYSLSGEAKIIANWESITLKDTATDPFEGSFPAAGAEPIDLSKFTELLPKEIAFKDIGAALFISSPLKKDDSQTDLSFTGEVSISGGDGGSIDLVGKDDTLTLLAEPIALPAEGKVWSGDLPTPSADMGKEITDFLNSRPTSLNLNYSLSLGNGTKIERADIPEDGKTSVKAEIVITLPIKLSVTQNAEFDVFALANIPTDKDLFGRTEAPATNEQINDLLEMLTSLNIGIDYNNNLGVALGAKVHLLTDKDGKPTLTKDFILEKGKNTYNLELTGEQIKQVMEAYPFCPRVYVELPSEDGDVVLEREGGIDLSLGVTAVTDINYTYDLKGGN</sequence>
<gene>
    <name evidence="1" type="ORF">IAA16_10630</name>
</gene>
<name>A0A9E2NZU9_9SPIR</name>
<dbReference type="AlphaFoldDB" id="A0A9E2NZU9"/>